<evidence type="ECO:0000313" key="11">
    <source>
        <dbReference type="Proteomes" id="UP001162131"/>
    </source>
</evidence>
<dbReference type="Pfam" id="PF02518">
    <property type="entry name" value="HATPase_c"/>
    <property type="match status" value="1"/>
</dbReference>
<evidence type="ECO:0000259" key="8">
    <source>
        <dbReference type="PROSITE" id="PS50109"/>
    </source>
</evidence>
<gene>
    <name evidence="10" type="ORF">BSTOLATCC_MIC58085</name>
</gene>
<dbReference type="InterPro" id="IPR004358">
    <property type="entry name" value="Sig_transdc_His_kin-like_C"/>
</dbReference>
<keyword evidence="3 6" id="KW-0597">Phosphoprotein</keyword>
<dbReference type="SMART" id="SM00387">
    <property type="entry name" value="HATPase_c"/>
    <property type="match status" value="1"/>
</dbReference>
<feature type="transmembrane region" description="Helical" evidence="7">
    <location>
        <begin position="104"/>
        <end position="124"/>
    </location>
</feature>
<dbReference type="PRINTS" id="PR00344">
    <property type="entry name" value="BCTRLSENSOR"/>
</dbReference>
<dbReference type="GO" id="GO:0009927">
    <property type="term" value="F:histidine phosphotransfer kinase activity"/>
    <property type="evidence" value="ECO:0007669"/>
    <property type="project" value="TreeGrafter"/>
</dbReference>
<dbReference type="SMART" id="SM00448">
    <property type="entry name" value="REC"/>
    <property type="match status" value="1"/>
</dbReference>
<feature type="domain" description="Histidine kinase" evidence="8">
    <location>
        <begin position="332"/>
        <end position="552"/>
    </location>
</feature>
<dbReference type="PANTHER" id="PTHR43047">
    <property type="entry name" value="TWO-COMPONENT HISTIDINE PROTEIN KINASE"/>
    <property type="match status" value="1"/>
</dbReference>
<dbReference type="GO" id="GO:0000155">
    <property type="term" value="F:phosphorelay sensor kinase activity"/>
    <property type="evidence" value="ECO:0007669"/>
    <property type="project" value="InterPro"/>
</dbReference>
<evidence type="ECO:0000256" key="7">
    <source>
        <dbReference type="SAM" id="Phobius"/>
    </source>
</evidence>
<dbReference type="InterPro" id="IPR036097">
    <property type="entry name" value="HisK_dim/P_sf"/>
</dbReference>
<evidence type="ECO:0000256" key="2">
    <source>
        <dbReference type="ARBA" id="ARBA00012438"/>
    </source>
</evidence>
<evidence type="ECO:0000259" key="9">
    <source>
        <dbReference type="PROSITE" id="PS50110"/>
    </source>
</evidence>
<dbReference type="InterPro" id="IPR001789">
    <property type="entry name" value="Sig_transdc_resp-reg_receiver"/>
</dbReference>
<evidence type="ECO:0000313" key="10">
    <source>
        <dbReference type="EMBL" id="CAG9333268.1"/>
    </source>
</evidence>
<dbReference type="InterPro" id="IPR003594">
    <property type="entry name" value="HATPase_dom"/>
</dbReference>
<keyword evidence="7" id="KW-0812">Transmembrane</keyword>
<dbReference type="Gene3D" id="3.40.50.2300">
    <property type="match status" value="1"/>
</dbReference>
<sequence>MHRKLSKKWWAEEVNEKYSILRFFVYRNINICIFLLLIFALCAPNSLNLLVQALPIMIFQILFCFLVNYFDTKDENKKALFAIIYSESCCIGLFWLSYNHLKDHVILCEMFYAILMMAFEIPLIQTHWVRYAVTIKHAFMWHYINYFNGNITFDYSITPHIPTVLCLFMYNHMTNMRSEISYERFLNREGKSKVKRRLSIIVNAFPDGIFILSENLEIVYTNDNLLSLLHCDDQHLMEVISSITYYEGKKYSNFSNSNLLIEDLKEIFNQNISNGFMLGISLYGGNNYEWKGQKIIWEDQHAIAIIVRDANHIIQLEQSISDSKVKTVILRSVSHELRTPINAIAFLVEELLEKKNENWTEGEEEKLRIISISTKLLLTLVNDLLDYSRMLAGAFSIRKCEFNLRSAIKNAWELIKLQAVKKNLKLTLRIDPSLPVNIYSDQLRFSQVLLNLLSNALKFTLHGSIEVTFVLSLMNQLKITVQDTGIGIDSDKKNRLFQEFSSDGLPTINPHGCGLGLHISNKIAKELGGSSIKVKSQVGQGSAFSFDIDIFDHNSSLIAESLDYGTYMDENPDLGIPFSLPLISHKSESHQVLIVDDNDFNRVILASLLMKNGIPTLEACTGKQAVDLILKNSTKEKIPIKVIVMDGEMPEMNGWDATKKIHEMYFKKEIKFLPSIIGYTAYNTDEDISNCFKCGMQECLIKPCAADKILATIIKFL</sequence>
<dbReference type="PANTHER" id="PTHR43047:SF72">
    <property type="entry name" value="OSMOSENSING HISTIDINE PROTEIN KINASE SLN1"/>
    <property type="match status" value="1"/>
</dbReference>
<dbReference type="InterPro" id="IPR003661">
    <property type="entry name" value="HisK_dim/P_dom"/>
</dbReference>
<dbReference type="PROSITE" id="PS50110">
    <property type="entry name" value="RESPONSE_REGULATORY"/>
    <property type="match status" value="1"/>
</dbReference>
<dbReference type="AlphaFoldDB" id="A0AAU9K6E5"/>
<dbReference type="SMART" id="SM00388">
    <property type="entry name" value="HisKA"/>
    <property type="match status" value="1"/>
</dbReference>
<feature type="transmembrane region" description="Helical" evidence="7">
    <location>
        <begin position="79"/>
        <end position="98"/>
    </location>
</feature>
<keyword evidence="5" id="KW-0418">Kinase</keyword>
<dbReference type="InterPro" id="IPR036890">
    <property type="entry name" value="HATPase_C_sf"/>
</dbReference>
<evidence type="ECO:0000256" key="5">
    <source>
        <dbReference type="ARBA" id="ARBA00022777"/>
    </source>
</evidence>
<keyword evidence="7" id="KW-0472">Membrane</keyword>
<dbReference type="Gene3D" id="1.10.287.130">
    <property type="match status" value="1"/>
</dbReference>
<dbReference type="SUPFAM" id="SSF55874">
    <property type="entry name" value="ATPase domain of HSP90 chaperone/DNA topoisomerase II/histidine kinase"/>
    <property type="match status" value="1"/>
</dbReference>
<evidence type="ECO:0000256" key="4">
    <source>
        <dbReference type="ARBA" id="ARBA00022679"/>
    </source>
</evidence>
<dbReference type="Pfam" id="PF00072">
    <property type="entry name" value="Response_reg"/>
    <property type="match status" value="1"/>
</dbReference>
<comment type="catalytic activity">
    <reaction evidence="1">
        <text>ATP + protein L-histidine = ADP + protein N-phospho-L-histidine.</text>
        <dbReference type="EC" id="2.7.13.3"/>
    </reaction>
</comment>
<keyword evidence="4" id="KW-0808">Transferase</keyword>
<dbReference type="CDD" id="cd00082">
    <property type="entry name" value="HisKA"/>
    <property type="match status" value="1"/>
</dbReference>
<feature type="domain" description="Response regulatory" evidence="9">
    <location>
        <begin position="591"/>
        <end position="717"/>
    </location>
</feature>
<dbReference type="SUPFAM" id="SSF52172">
    <property type="entry name" value="CheY-like"/>
    <property type="match status" value="1"/>
</dbReference>
<feature type="transmembrane region" description="Helical" evidence="7">
    <location>
        <begin position="47"/>
        <end position="67"/>
    </location>
</feature>
<dbReference type="PROSITE" id="PS50109">
    <property type="entry name" value="HIS_KIN"/>
    <property type="match status" value="1"/>
</dbReference>
<dbReference type="InterPro" id="IPR005467">
    <property type="entry name" value="His_kinase_dom"/>
</dbReference>
<reference evidence="10" key="1">
    <citation type="submission" date="2021-09" db="EMBL/GenBank/DDBJ databases">
        <authorList>
            <consortium name="AG Swart"/>
            <person name="Singh M."/>
            <person name="Singh A."/>
            <person name="Seah K."/>
            <person name="Emmerich C."/>
        </authorList>
    </citation>
    <scope>NUCLEOTIDE SEQUENCE</scope>
    <source>
        <strain evidence="10">ATCC30299</strain>
    </source>
</reference>
<evidence type="ECO:0000256" key="3">
    <source>
        <dbReference type="ARBA" id="ARBA00022553"/>
    </source>
</evidence>
<evidence type="ECO:0000256" key="1">
    <source>
        <dbReference type="ARBA" id="ARBA00000085"/>
    </source>
</evidence>
<name>A0AAU9K6E5_9CILI</name>
<accession>A0AAU9K6E5</accession>
<protein>
    <recommendedName>
        <fullName evidence="2">histidine kinase</fullName>
        <ecNumber evidence="2">2.7.13.3</ecNumber>
    </recommendedName>
</protein>
<evidence type="ECO:0000256" key="6">
    <source>
        <dbReference type="PROSITE-ProRule" id="PRU00169"/>
    </source>
</evidence>
<dbReference type="Proteomes" id="UP001162131">
    <property type="component" value="Unassembled WGS sequence"/>
</dbReference>
<organism evidence="10 11">
    <name type="scientific">Blepharisma stoltei</name>
    <dbReference type="NCBI Taxonomy" id="1481888"/>
    <lineage>
        <taxon>Eukaryota</taxon>
        <taxon>Sar</taxon>
        <taxon>Alveolata</taxon>
        <taxon>Ciliophora</taxon>
        <taxon>Postciliodesmatophora</taxon>
        <taxon>Heterotrichea</taxon>
        <taxon>Heterotrichida</taxon>
        <taxon>Blepharismidae</taxon>
        <taxon>Blepharisma</taxon>
    </lineage>
</organism>
<feature type="modified residue" description="4-aspartylphosphate" evidence="6">
    <location>
        <position position="646"/>
    </location>
</feature>
<comment type="caution">
    <text evidence="10">The sequence shown here is derived from an EMBL/GenBank/DDBJ whole genome shotgun (WGS) entry which is preliminary data.</text>
</comment>
<dbReference type="EMBL" id="CAJZBQ010000056">
    <property type="protein sequence ID" value="CAG9333268.1"/>
    <property type="molecule type" value="Genomic_DNA"/>
</dbReference>
<dbReference type="Pfam" id="PF00512">
    <property type="entry name" value="HisKA"/>
    <property type="match status" value="1"/>
</dbReference>
<dbReference type="Gene3D" id="3.30.565.10">
    <property type="entry name" value="Histidine kinase-like ATPase, C-terminal domain"/>
    <property type="match status" value="1"/>
</dbReference>
<dbReference type="CDD" id="cd17546">
    <property type="entry name" value="REC_hyHK_CKI1_RcsC-like"/>
    <property type="match status" value="1"/>
</dbReference>
<keyword evidence="11" id="KW-1185">Reference proteome</keyword>
<dbReference type="SUPFAM" id="SSF47384">
    <property type="entry name" value="Homodimeric domain of signal transducing histidine kinase"/>
    <property type="match status" value="1"/>
</dbReference>
<dbReference type="GO" id="GO:0005886">
    <property type="term" value="C:plasma membrane"/>
    <property type="evidence" value="ECO:0007669"/>
    <property type="project" value="TreeGrafter"/>
</dbReference>
<dbReference type="InterPro" id="IPR011006">
    <property type="entry name" value="CheY-like_superfamily"/>
</dbReference>
<dbReference type="EC" id="2.7.13.3" evidence="2"/>
<keyword evidence="7" id="KW-1133">Transmembrane helix</keyword>
<feature type="transmembrane region" description="Helical" evidence="7">
    <location>
        <begin position="20"/>
        <end position="41"/>
    </location>
</feature>
<proteinExistence type="predicted"/>